<name>A0A7H9AKV6_9FLAO</name>
<dbReference type="EMBL" id="CP058595">
    <property type="protein sequence ID" value="QLG44102.1"/>
    <property type="molecule type" value="Genomic_DNA"/>
</dbReference>
<gene>
    <name evidence="2" type="ORF">HYG79_01635</name>
</gene>
<feature type="transmembrane region" description="Helical" evidence="1">
    <location>
        <begin position="5"/>
        <end position="25"/>
    </location>
</feature>
<evidence type="ECO:0000256" key="1">
    <source>
        <dbReference type="SAM" id="Phobius"/>
    </source>
</evidence>
<sequence length="102" mass="11665">MPKRWYGILGSISVAIGAILSYYDYTMIGFPDGHLTEFDRFFKSFLFPVYIGLNVLFGVLFLNALFLKKKSRLTFFLYLILSTIFLAATYYFSITLENGQGG</sequence>
<accession>A0A7H9AKV6</accession>
<dbReference type="RefSeq" id="WP_179240438.1">
    <property type="nucleotide sequence ID" value="NZ_CP058595.1"/>
</dbReference>
<dbReference type="KEGG" id="cagg:HYG79_01635"/>
<keyword evidence="1" id="KW-1133">Transmembrane helix</keyword>
<keyword evidence="1" id="KW-0472">Membrane</keyword>
<feature type="transmembrane region" description="Helical" evidence="1">
    <location>
        <begin position="73"/>
        <end position="92"/>
    </location>
</feature>
<protein>
    <submittedName>
        <fullName evidence="2">Uncharacterized protein</fullName>
    </submittedName>
</protein>
<proteinExistence type="predicted"/>
<dbReference type="Proteomes" id="UP000509302">
    <property type="component" value="Chromosome"/>
</dbReference>
<organism evidence="2 3">
    <name type="scientific">Costertonia aggregata</name>
    <dbReference type="NCBI Taxonomy" id="343403"/>
    <lineage>
        <taxon>Bacteria</taxon>
        <taxon>Pseudomonadati</taxon>
        <taxon>Bacteroidota</taxon>
        <taxon>Flavobacteriia</taxon>
        <taxon>Flavobacteriales</taxon>
        <taxon>Flavobacteriaceae</taxon>
        <taxon>Costertonia</taxon>
    </lineage>
</organism>
<keyword evidence="1" id="KW-0812">Transmembrane</keyword>
<dbReference type="AlphaFoldDB" id="A0A7H9AKV6"/>
<keyword evidence="3" id="KW-1185">Reference proteome</keyword>
<reference evidence="2 3" key="1">
    <citation type="journal article" date="2006" name="Int. J. Syst. Evol. Microbiol.">
        <title>Costertonia aggregata gen. nov., sp. nov., a mesophilic marine bacterium of the family Flavobacteriaceae, isolated from a mature biofilm.</title>
        <authorList>
            <person name="Kwon K.K."/>
            <person name="Lee Y.K."/>
            <person name="Lee H.K."/>
        </authorList>
    </citation>
    <scope>NUCLEOTIDE SEQUENCE [LARGE SCALE GENOMIC DNA]</scope>
    <source>
        <strain evidence="2 3">KCCM 42265</strain>
    </source>
</reference>
<evidence type="ECO:0000313" key="3">
    <source>
        <dbReference type="Proteomes" id="UP000509302"/>
    </source>
</evidence>
<evidence type="ECO:0000313" key="2">
    <source>
        <dbReference type="EMBL" id="QLG44102.1"/>
    </source>
</evidence>
<feature type="transmembrane region" description="Helical" evidence="1">
    <location>
        <begin position="45"/>
        <end position="66"/>
    </location>
</feature>